<dbReference type="PANTHER" id="PTHR35457:SF1">
    <property type="entry name" value="HEME A SYNTHASE"/>
    <property type="match status" value="1"/>
</dbReference>
<evidence type="ECO:0000313" key="13">
    <source>
        <dbReference type="EMBL" id="MFC4857533.1"/>
    </source>
</evidence>
<evidence type="ECO:0000256" key="1">
    <source>
        <dbReference type="ARBA" id="ARBA00004141"/>
    </source>
</evidence>
<feature type="transmembrane region" description="Helical" evidence="12">
    <location>
        <begin position="183"/>
        <end position="206"/>
    </location>
</feature>
<evidence type="ECO:0000256" key="5">
    <source>
        <dbReference type="ARBA" id="ARBA00022989"/>
    </source>
</evidence>
<keyword evidence="9 12" id="KW-0472">Membrane</keyword>
<feature type="transmembrane region" description="Helical" evidence="12">
    <location>
        <begin position="138"/>
        <end position="162"/>
    </location>
</feature>
<evidence type="ECO:0000256" key="10">
    <source>
        <dbReference type="ARBA" id="ARBA00023157"/>
    </source>
</evidence>
<feature type="transmembrane region" description="Helical" evidence="12">
    <location>
        <begin position="20"/>
        <end position="42"/>
    </location>
</feature>
<keyword evidence="8" id="KW-0350">Heme biosynthesis</keyword>
<name>A0ABV9S9J9_9PSEU</name>
<keyword evidence="6" id="KW-0560">Oxidoreductase</keyword>
<keyword evidence="14" id="KW-1185">Reference proteome</keyword>
<dbReference type="InterPro" id="IPR050450">
    <property type="entry name" value="COX15/CtaA_HemeA_synthase"/>
</dbReference>
<evidence type="ECO:0000256" key="3">
    <source>
        <dbReference type="ARBA" id="ARBA00022692"/>
    </source>
</evidence>
<evidence type="ECO:0000256" key="6">
    <source>
        <dbReference type="ARBA" id="ARBA00023002"/>
    </source>
</evidence>
<accession>A0ABV9S9J9</accession>
<keyword evidence="7" id="KW-0408">Iron</keyword>
<evidence type="ECO:0000256" key="11">
    <source>
        <dbReference type="ARBA" id="ARBA00023444"/>
    </source>
</evidence>
<evidence type="ECO:0000313" key="14">
    <source>
        <dbReference type="Proteomes" id="UP001595859"/>
    </source>
</evidence>
<reference evidence="14" key="1">
    <citation type="journal article" date="2019" name="Int. J. Syst. Evol. Microbiol.">
        <title>The Global Catalogue of Microorganisms (GCM) 10K type strain sequencing project: providing services to taxonomists for standard genome sequencing and annotation.</title>
        <authorList>
            <consortium name="The Broad Institute Genomics Platform"/>
            <consortium name="The Broad Institute Genome Sequencing Center for Infectious Disease"/>
            <person name="Wu L."/>
            <person name="Ma J."/>
        </authorList>
    </citation>
    <scope>NUCLEOTIDE SEQUENCE [LARGE SCALE GENOMIC DNA]</scope>
    <source>
        <strain evidence="14">ZS-22-S1</strain>
    </source>
</reference>
<evidence type="ECO:0000256" key="7">
    <source>
        <dbReference type="ARBA" id="ARBA00023004"/>
    </source>
</evidence>
<sequence length="329" mass="35187">MPLETLKARIDRLPNPSRRLQLGFAVAVLATQALIAMTGAVVRVTGSGLGCPTWPQCFPGSMVPVEHPEYDTLNQWIEYGNRLFTGVVGIIAGVCFVLAYLHRPRTDRRYLRLAFAMPAGVVVQAIIGGLTVRLDLVWWSVAVHLLASTIMVWLATLLVHAVPRDDTAEAPGPVAAVPGTLSTWLYVQTGFLAGLLVTGTMVTGAGPHGGDPKTPRLGIPVETMSHVHAAFLYAFLGSLVLLGFWLRGQHTFPPPWRRYRVLVAVVLAQGTIGFVQFWTGVPELLVCLHVLGAMGVIIATGSLWCGVRGRAAAEDDSGNVTVAGATETA</sequence>
<dbReference type="InterPro" id="IPR003780">
    <property type="entry name" value="COX15/CtaA_fam"/>
</dbReference>
<evidence type="ECO:0000256" key="9">
    <source>
        <dbReference type="ARBA" id="ARBA00023136"/>
    </source>
</evidence>
<feature type="transmembrane region" description="Helical" evidence="12">
    <location>
        <begin position="113"/>
        <end position="132"/>
    </location>
</feature>
<dbReference type="EMBL" id="JBHSIS010000020">
    <property type="protein sequence ID" value="MFC4857533.1"/>
    <property type="molecule type" value="Genomic_DNA"/>
</dbReference>
<evidence type="ECO:0000256" key="8">
    <source>
        <dbReference type="ARBA" id="ARBA00023133"/>
    </source>
</evidence>
<organism evidence="13 14">
    <name type="scientific">Actinophytocola glycyrrhizae</name>
    <dbReference type="NCBI Taxonomy" id="2044873"/>
    <lineage>
        <taxon>Bacteria</taxon>
        <taxon>Bacillati</taxon>
        <taxon>Actinomycetota</taxon>
        <taxon>Actinomycetes</taxon>
        <taxon>Pseudonocardiales</taxon>
        <taxon>Pseudonocardiaceae</taxon>
    </lineage>
</organism>
<feature type="transmembrane region" description="Helical" evidence="12">
    <location>
        <begin position="83"/>
        <end position="101"/>
    </location>
</feature>
<feature type="transmembrane region" description="Helical" evidence="12">
    <location>
        <begin position="259"/>
        <end position="278"/>
    </location>
</feature>
<comment type="subcellular location">
    <subcellularLocation>
        <location evidence="1">Membrane</location>
        <topology evidence="1">Multi-pass membrane protein</topology>
    </subcellularLocation>
</comment>
<dbReference type="Pfam" id="PF02628">
    <property type="entry name" value="COX15-CtaA"/>
    <property type="match status" value="1"/>
</dbReference>
<dbReference type="RefSeq" id="WP_378059527.1">
    <property type="nucleotide sequence ID" value="NZ_JBHSIS010000020.1"/>
</dbReference>
<evidence type="ECO:0000256" key="2">
    <source>
        <dbReference type="ARBA" id="ARBA00022475"/>
    </source>
</evidence>
<dbReference type="PANTHER" id="PTHR35457">
    <property type="entry name" value="HEME A SYNTHASE"/>
    <property type="match status" value="1"/>
</dbReference>
<keyword evidence="4" id="KW-0479">Metal-binding</keyword>
<keyword evidence="5 12" id="KW-1133">Transmembrane helix</keyword>
<gene>
    <name evidence="13" type="ORF">ACFPCV_28890</name>
</gene>
<evidence type="ECO:0000256" key="4">
    <source>
        <dbReference type="ARBA" id="ARBA00022723"/>
    </source>
</evidence>
<dbReference type="Proteomes" id="UP001595859">
    <property type="component" value="Unassembled WGS sequence"/>
</dbReference>
<comment type="caution">
    <text evidence="13">The sequence shown here is derived from an EMBL/GenBank/DDBJ whole genome shotgun (WGS) entry which is preliminary data.</text>
</comment>
<proteinExistence type="predicted"/>
<evidence type="ECO:0000256" key="12">
    <source>
        <dbReference type="SAM" id="Phobius"/>
    </source>
</evidence>
<protein>
    <submittedName>
        <fullName evidence="13">Heme A synthase</fullName>
    </submittedName>
</protein>
<comment type="pathway">
    <text evidence="11">Porphyrin-containing compound metabolism.</text>
</comment>
<feature type="transmembrane region" description="Helical" evidence="12">
    <location>
        <begin position="284"/>
        <end position="307"/>
    </location>
</feature>
<keyword evidence="10" id="KW-1015">Disulfide bond</keyword>
<keyword evidence="3 12" id="KW-0812">Transmembrane</keyword>
<feature type="transmembrane region" description="Helical" evidence="12">
    <location>
        <begin position="226"/>
        <end position="247"/>
    </location>
</feature>
<keyword evidence="2" id="KW-1003">Cell membrane</keyword>